<dbReference type="AlphaFoldDB" id="A0A1G9NT27"/>
<keyword evidence="3" id="KW-0732">Signal</keyword>
<protein>
    <submittedName>
        <fullName evidence="5">Surface antigen</fullName>
    </submittedName>
</protein>
<evidence type="ECO:0000313" key="6">
    <source>
        <dbReference type="Proteomes" id="UP000199440"/>
    </source>
</evidence>
<dbReference type="RefSeq" id="WP_089887849.1">
    <property type="nucleotide sequence ID" value="NZ_FNGV01000003.1"/>
</dbReference>
<evidence type="ECO:0000256" key="2">
    <source>
        <dbReference type="ARBA" id="ARBA00023136"/>
    </source>
</evidence>
<dbReference type="OrthoDB" id="9771071at2"/>
<comment type="subcellular location">
    <subcellularLocation>
        <location evidence="1">Membrane</location>
    </subcellularLocation>
</comment>
<accession>A0A1G9NT27</accession>
<evidence type="ECO:0000256" key="3">
    <source>
        <dbReference type="SAM" id="SignalP"/>
    </source>
</evidence>
<dbReference type="EMBL" id="FNGV01000003">
    <property type="protein sequence ID" value="SDL89473.1"/>
    <property type="molecule type" value="Genomic_DNA"/>
</dbReference>
<dbReference type="STRING" id="192904.SAMN04488514_103309"/>
<reference evidence="5 6" key="1">
    <citation type="submission" date="2016-10" db="EMBL/GenBank/DDBJ databases">
        <authorList>
            <person name="de Groot N.N."/>
        </authorList>
    </citation>
    <scope>NUCLEOTIDE SEQUENCE [LARGE SCALE GENOMIC DNA]</scope>
    <source>
        <strain evidence="5 6">DSM 19886</strain>
    </source>
</reference>
<sequence>MIKNIILPIFMLCCCHLVMVAQNQTQQDSTVKKNLKISAFPVAFYTPETAFGFGGLGIGTFWLNPENRDTRPSSVQLGISYTTKSQFLLYMPFEFYRDNEKWRVIGEFGYYKYFYNFYGVGMDSREKDEETYEVMFPRVRFSIVRELFTDFSIGLGYELDMFSDLKIKENGILSSSEVVGKRDGTVSNIGLVAFYDSRDHIFYPTKGFYIQGNVFTSSKILGSSFSYYKAELDTRYYQKLAKRHILASNLFMAHSSKNTPFYDLYYLGSKRTRGINNRRFQDNAELSFALEYRFPIAGRFGGAAFGSTGTVASDLGKVLESSYRNAAGVGLRYIINKRDGVRLRVDYAMSNEGGNFYFTIKEAF</sequence>
<dbReference type="Gene3D" id="2.40.160.50">
    <property type="entry name" value="membrane protein fhac: a member of the omp85/tpsb transporter family"/>
    <property type="match status" value="1"/>
</dbReference>
<keyword evidence="2" id="KW-0472">Membrane</keyword>
<dbReference type="GO" id="GO:0019867">
    <property type="term" value="C:outer membrane"/>
    <property type="evidence" value="ECO:0007669"/>
    <property type="project" value="InterPro"/>
</dbReference>
<evidence type="ECO:0000259" key="4">
    <source>
        <dbReference type="Pfam" id="PF01103"/>
    </source>
</evidence>
<organism evidence="5 6">
    <name type="scientific">Kriegella aquimaris</name>
    <dbReference type="NCBI Taxonomy" id="192904"/>
    <lineage>
        <taxon>Bacteria</taxon>
        <taxon>Pseudomonadati</taxon>
        <taxon>Bacteroidota</taxon>
        <taxon>Flavobacteriia</taxon>
        <taxon>Flavobacteriales</taxon>
        <taxon>Flavobacteriaceae</taxon>
        <taxon>Kriegella</taxon>
    </lineage>
</organism>
<evidence type="ECO:0000313" key="5">
    <source>
        <dbReference type="EMBL" id="SDL89473.1"/>
    </source>
</evidence>
<dbReference type="Pfam" id="PF01103">
    <property type="entry name" value="Omp85"/>
    <property type="match status" value="1"/>
</dbReference>
<evidence type="ECO:0000256" key="1">
    <source>
        <dbReference type="ARBA" id="ARBA00004370"/>
    </source>
</evidence>
<proteinExistence type="predicted"/>
<dbReference type="Proteomes" id="UP000199440">
    <property type="component" value="Unassembled WGS sequence"/>
</dbReference>
<dbReference type="InterPro" id="IPR000184">
    <property type="entry name" value="Bac_surfAg_D15"/>
</dbReference>
<name>A0A1G9NT27_9FLAO</name>
<feature type="chain" id="PRO_5011563638" evidence="3">
    <location>
        <begin position="21"/>
        <end position="364"/>
    </location>
</feature>
<gene>
    <name evidence="5" type="ORF">SAMN04488514_103309</name>
</gene>
<feature type="signal peptide" evidence="3">
    <location>
        <begin position="1"/>
        <end position="20"/>
    </location>
</feature>
<keyword evidence="6" id="KW-1185">Reference proteome</keyword>
<feature type="domain" description="Bacterial surface antigen (D15)" evidence="4">
    <location>
        <begin position="80"/>
        <end position="362"/>
    </location>
</feature>